<evidence type="ECO:0000256" key="1">
    <source>
        <dbReference type="SAM" id="MobiDB-lite"/>
    </source>
</evidence>
<gene>
    <name evidence="2" type="ORF">LCGC14_1319320</name>
</gene>
<dbReference type="Gene3D" id="1.10.10.10">
    <property type="entry name" value="Winged helix-like DNA-binding domain superfamily/Winged helix DNA-binding domain"/>
    <property type="match status" value="1"/>
</dbReference>
<organism evidence="2">
    <name type="scientific">marine sediment metagenome</name>
    <dbReference type="NCBI Taxonomy" id="412755"/>
    <lineage>
        <taxon>unclassified sequences</taxon>
        <taxon>metagenomes</taxon>
        <taxon>ecological metagenomes</taxon>
    </lineage>
</organism>
<name>A0A0F9KKJ3_9ZZZZ</name>
<dbReference type="Pfam" id="PF13730">
    <property type="entry name" value="HTH_36"/>
    <property type="match status" value="1"/>
</dbReference>
<feature type="region of interest" description="Disordered" evidence="1">
    <location>
        <begin position="247"/>
        <end position="267"/>
    </location>
</feature>
<accession>A0A0F9KKJ3</accession>
<evidence type="ECO:0008006" key="3">
    <source>
        <dbReference type="Google" id="ProtNLM"/>
    </source>
</evidence>
<feature type="compositionally biased region" description="Basic and acidic residues" evidence="1">
    <location>
        <begin position="247"/>
        <end position="258"/>
    </location>
</feature>
<comment type="caution">
    <text evidence="2">The sequence shown here is derived from an EMBL/GenBank/DDBJ whole genome shotgun (WGS) entry which is preliminary data.</text>
</comment>
<protein>
    <recommendedName>
        <fullName evidence="3">Helix-turn-helix domain-containing protein</fullName>
    </recommendedName>
</protein>
<reference evidence="2" key="1">
    <citation type="journal article" date="2015" name="Nature">
        <title>Complex archaea that bridge the gap between prokaryotes and eukaryotes.</title>
        <authorList>
            <person name="Spang A."/>
            <person name="Saw J.H."/>
            <person name="Jorgensen S.L."/>
            <person name="Zaremba-Niedzwiedzka K."/>
            <person name="Martijn J."/>
            <person name="Lind A.E."/>
            <person name="van Eijk R."/>
            <person name="Schleper C."/>
            <person name="Guy L."/>
            <person name="Ettema T.J."/>
        </authorList>
    </citation>
    <scope>NUCLEOTIDE SEQUENCE</scope>
</reference>
<evidence type="ECO:0000313" key="2">
    <source>
        <dbReference type="EMBL" id="KKM82473.1"/>
    </source>
</evidence>
<dbReference type="AlphaFoldDB" id="A0A0F9KKJ3"/>
<sequence>MAEKYNPFYETKAAKIPLRVVEREDLSLLAKIVYGLLARYAGKDGECYPGQTLLAFHVKKSVRMVRRAMDQLREKGEIKIEMRPGKRSMVTFLTPDKTDRTTPVISFPTTPDNSDNDPGHSVPLTPDSSDPLHIKERKQSKKTLKEGGADAPTPPADDAPPHVVLAFKFYTGRVERGDQHFHPYEPKQLSICARIIREKAGGDASQAFIRQNWLYRLSQREKFYQFTPGHLLSKWEDLFAPVRGELQHETRPDPEEPKPPGPECHTCGRELAPLLDHAIHAEDRTP</sequence>
<proteinExistence type="predicted"/>
<dbReference type="InterPro" id="IPR036388">
    <property type="entry name" value="WH-like_DNA-bd_sf"/>
</dbReference>
<feature type="region of interest" description="Disordered" evidence="1">
    <location>
        <begin position="95"/>
        <end position="161"/>
    </location>
</feature>
<dbReference type="EMBL" id="LAZR01007859">
    <property type="protein sequence ID" value="KKM82473.1"/>
    <property type="molecule type" value="Genomic_DNA"/>
</dbReference>
<feature type="non-terminal residue" evidence="2">
    <location>
        <position position="286"/>
    </location>
</feature>
<feature type="compositionally biased region" description="Polar residues" evidence="1">
    <location>
        <begin position="101"/>
        <end position="113"/>
    </location>
</feature>